<protein>
    <recommendedName>
        <fullName evidence="6">Tetratricopeptide repeat protein 39B</fullName>
    </recommendedName>
</protein>
<feature type="region of interest" description="Disordered" evidence="3">
    <location>
        <begin position="45"/>
        <end position="67"/>
    </location>
</feature>
<dbReference type="PANTHER" id="PTHR31859">
    <property type="entry name" value="TETRATRICOPEPTIDE REPEAT PROTEIN 39 FAMILY MEMBER"/>
    <property type="match status" value="1"/>
</dbReference>
<comment type="caution">
    <text evidence="4">The sequence shown here is derived from an EMBL/GenBank/DDBJ whole genome shotgun (WGS) entry which is preliminary data.</text>
</comment>
<feature type="compositionally biased region" description="Basic residues" evidence="3">
    <location>
        <begin position="1"/>
        <end position="10"/>
    </location>
</feature>
<evidence type="ECO:0000313" key="5">
    <source>
        <dbReference type="Proteomes" id="UP000322234"/>
    </source>
</evidence>
<proteinExistence type="inferred from homology"/>
<dbReference type="PANTHER" id="PTHR31859:SF5">
    <property type="entry name" value="TETRATRICOPEPTIDE REPEAT DOMAIN 39D"/>
    <property type="match status" value="1"/>
</dbReference>
<dbReference type="SUPFAM" id="SSF48452">
    <property type="entry name" value="TPR-like"/>
    <property type="match status" value="1"/>
</dbReference>
<dbReference type="GO" id="GO:0090181">
    <property type="term" value="P:regulation of cholesterol metabolic process"/>
    <property type="evidence" value="ECO:0007669"/>
    <property type="project" value="TreeGrafter"/>
</dbReference>
<dbReference type="Proteomes" id="UP000322234">
    <property type="component" value="Unassembled WGS sequence"/>
</dbReference>
<dbReference type="GO" id="GO:0042632">
    <property type="term" value="P:cholesterol homeostasis"/>
    <property type="evidence" value="ECO:0007669"/>
    <property type="project" value="TreeGrafter"/>
</dbReference>
<feature type="region of interest" description="Disordered" evidence="3">
    <location>
        <begin position="1"/>
        <end position="32"/>
    </location>
</feature>
<reference evidence="4" key="1">
    <citation type="submission" date="2019-10" db="EMBL/GenBank/DDBJ databases">
        <title>The sequence and de novo assembly of the wild yak genome.</title>
        <authorList>
            <person name="Liu Y."/>
        </authorList>
    </citation>
    <scope>NUCLEOTIDE SEQUENCE [LARGE SCALE GENOMIC DNA]</scope>
    <source>
        <strain evidence="4">WY2019</strain>
    </source>
</reference>
<dbReference type="GO" id="GO:0010874">
    <property type="term" value="P:regulation of cholesterol efflux"/>
    <property type="evidence" value="ECO:0007669"/>
    <property type="project" value="TreeGrafter"/>
</dbReference>
<sequence length="698" mass="80141">MGRTPPRSRPRVPAAPGTPRTRGPAAAAASSRDMMTGLRAGLFQLAAPRERSTQNQPNRLTRQRSQRHYEEAPGFALIYAAAGFRCACVITTFCAAQRSWAETAEKRETNMSLTLNKRDNMEHGFTSFSKVVNKEEDKFEDAYEIIPAAATMDLVSSLEECTTGLYLFLNNRFSDAIHLIYPWSKNSIYHAVIYSILMVVKAFLTFDPQDIEIGMTATKEALRVCNNFRRKSRMINFSRLVSRQGIKAIKEEELHAEVCYAECLILKSTVMFIQDDSMLSFLKSGINIGLSYQIYKDCQQVLTQIPDYQSKTYRHLVGGIKFGLGVFNLLLSLVPPRTLKLLNVVGYSGDREVGLTLLNESASESHINNIFSVLILLFYYNYLSIAFSVERNHNSAVENLFLISLQKFPNCVILKFFHARFSMLKGYFKHAQLTLEECIFIQNEWNQLHHLCYWELMWCHIFLLEWKQAYHYAHVLVQNSRWSKSVYSFMKASLLAVLPPDFAKSVSEDMSSLFLSVDSLRIRILGTSVPIEKFVAEKGQRYGTTAGWFTAQPILELMYAWSGFRVISKKLELISTWLSIIDKGEELLQETPNKEYVIDDISLLNLLKGLCLKYLGKYSMAEYYFSHVIQKEKLLKCDHYLVPYSYYELGILYYLKGDYASATKTLENIKNYKDYSMEARLQFRAHIALEQIAKEKVI</sequence>
<name>A0A6B0RL15_9CETA</name>
<evidence type="ECO:0000313" key="4">
    <source>
        <dbReference type="EMBL" id="MXQ90840.1"/>
    </source>
</evidence>
<keyword evidence="2" id="KW-0802">TPR repeat</keyword>
<evidence type="ECO:0008006" key="6">
    <source>
        <dbReference type="Google" id="ProtNLM"/>
    </source>
</evidence>
<dbReference type="Pfam" id="PF10300">
    <property type="entry name" value="Iml2-TPR_39"/>
    <property type="match status" value="1"/>
</dbReference>
<dbReference type="AlphaFoldDB" id="A0A6B0RL15"/>
<dbReference type="GO" id="GO:0010887">
    <property type="term" value="P:negative regulation of cholesterol storage"/>
    <property type="evidence" value="ECO:0007669"/>
    <property type="project" value="TreeGrafter"/>
</dbReference>
<organism evidence="4 5">
    <name type="scientific">Bos mutus</name>
    <name type="common">wild yak</name>
    <dbReference type="NCBI Taxonomy" id="72004"/>
    <lineage>
        <taxon>Eukaryota</taxon>
        <taxon>Metazoa</taxon>
        <taxon>Chordata</taxon>
        <taxon>Craniata</taxon>
        <taxon>Vertebrata</taxon>
        <taxon>Euteleostomi</taxon>
        <taxon>Mammalia</taxon>
        <taxon>Eutheria</taxon>
        <taxon>Laurasiatheria</taxon>
        <taxon>Artiodactyla</taxon>
        <taxon>Ruminantia</taxon>
        <taxon>Pecora</taxon>
        <taxon>Bovidae</taxon>
        <taxon>Bovinae</taxon>
        <taxon>Bos</taxon>
    </lineage>
</organism>
<dbReference type="EMBL" id="VBQZ03000065">
    <property type="protein sequence ID" value="MXQ90840.1"/>
    <property type="molecule type" value="Genomic_DNA"/>
</dbReference>
<keyword evidence="5" id="KW-1185">Reference proteome</keyword>
<comment type="similarity">
    <text evidence="1">Belongs to the TTC39 family.</text>
</comment>
<feature type="compositionally biased region" description="Low complexity" evidence="3">
    <location>
        <begin position="11"/>
        <end position="29"/>
    </location>
</feature>
<evidence type="ECO:0000256" key="3">
    <source>
        <dbReference type="SAM" id="MobiDB-lite"/>
    </source>
</evidence>
<dbReference type="InterPro" id="IPR019412">
    <property type="entry name" value="IML2/TPR_39"/>
</dbReference>
<gene>
    <name evidence="4" type="ORF">E5288_WYG019495</name>
</gene>
<evidence type="ECO:0000256" key="1">
    <source>
        <dbReference type="ARBA" id="ARBA00006400"/>
    </source>
</evidence>
<dbReference type="InterPro" id="IPR011990">
    <property type="entry name" value="TPR-like_helical_dom_sf"/>
</dbReference>
<evidence type="ECO:0000256" key="2">
    <source>
        <dbReference type="ARBA" id="ARBA00022803"/>
    </source>
</evidence>
<accession>A0A6B0RL15</accession>
<dbReference type="Gene3D" id="1.25.40.10">
    <property type="entry name" value="Tetratricopeptide repeat domain"/>
    <property type="match status" value="1"/>
</dbReference>